<dbReference type="Gene3D" id="1.10.1200.10">
    <property type="entry name" value="ACP-like"/>
    <property type="match status" value="1"/>
</dbReference>
<dbReference type="InterPro" id="IPR042099">
    <property type="entry name" value="ANL_N_sf"/>
</dbReference>
<dbReference type="Pfam" id="PF00501">
    <property type="entry name" value="AMP-binding"/>
    <property type="match status" value="1"/>
</dbReference>
<dbReference type="Gene3D" id="3.30.300.30">
    <property type="match status" value="1"/>
</dbReference>
<accession>A0A939D9Y9</accession>
<dbReference type="Pfam" id="PF13193">
    <property type="entry name" value="AMP-binding_C"/>
    <property type="match status" value="1"/>
</dbReference>
<dbReference type="Proteomes" id="UP000664545">
    <property type="component" value="Unassembled WGS sequence"/>
</dbReference>
<reference evidence="3" key="1">
    <citation type="submission" date="2021-02" db="EMBL/GenBank/DDBJ databases">
        <title>Abyssanaerobacter marinus gen.nov., sp., nov, anaerobic bacterium isolated from the Onnuri vent field of Indian Ocean and suggestion of Mogibacteriaceae fam. nov., and proposal of reclassification of ambiguous this family's genus member.</title>
        <authorList>
            <person name="Kim Y.J."/>
            <person name="Yang J.-A."/>
        </authorList>
    </citation>
    <scope>NUCLEOTIDE SEQUENCE</scope>
    <source>
        <strain evidence="3">DSM 2634</strain>
    </source>
</reference>
<feature type="compositionally biased region" description="Basic and acidic residues" evidence="1">
    <location>
        <begin position="778"/>
        <end position="793"/>
    </location>
</feature>
<dbReference type="SUPFAM" id="SSF47336">
    <property type="entry name" value="ACP-like"/>
    <property type="match status" value="1"/>
</dbReference>
<sequence length="793" mass="91019">MYEKELVLGQETYEHVKKITKENKQLEQILYAAILIAVHYYLYDEDKVSIHWSNKWTNLSVQVDLHKELTLRSLMQMLLSVSKEGKSAEIQGSYDVTVAQHQYGDKLTEEKSKLILYYSEGILSFKYALSQKRIYPLISELFQRIVTAIDDYADRPIHGYCLENKEERKKICYEWQGKPRTERIKPFTEWFETAVENYANRIAVSGKERSFTYKELDEKAHLLAEQLAQKQVRMNEAIGVECANYPELLISIVAIAKVKGIFVPLDSSLPAEKRERILLDSGLRYILQGTTIKAFEGVNDDKAAEAIERNQELLQQEQGSYLIYTSGTTGEPKGCLVSERNMLNMCLWYQEEFKIDEESNVILLNNFSFDASIKNIYAPLMAGGRIVMGPENLFDTFDIKAIIASHKVTHLNCVPGLFDALLKTVEIENYSDLESVREVVLGGETFQPSAVKKWARLDRCNARFANVYGPAECTSVSTYYHCSKKELLPMDEVPIGCPINGKKLYLFNSKGNLCLPGMIGTLYLGGEGLINGYTKSELNQDKFLSNAFGMEDRLYNTGDLATYDEDGRVYYIGRKDHQIKINGQRIELEELEHALSRYPEIEHCAVNVLDHHLVAFYTTRTGQEVNHPEIQKFLKSYVSETAIPRTYIFLREMPRNNNGKINRMLLNELSVTTAKAKDTATVSGSDLRLKLIQAWQAALDVKNVSITQNFFEQGGTSLLLYKLKIEIKKYTGHDIEMVDILNYPSIHTLEKWLNKEESGPVEMEKQRISRKRRNYQNRKREENGMTKVKESNR</sequence>
<dbReference type="InterPro" id="IPR025110">
    <property type="entry name" value="AMP-bd_C"/>
</dbReference>
<dbReference type="PROSITE" id="PS50075">
    <property type="entry name" value="CARRIER"/>
    <property type="match status" value="1"/>
</dbReference>
<keyword evidence="4" id="KW-1185">Reference proteome</keyword>
<dbReference type="Gene3D" id="3.40.50.12780">
    <property type="entry name" value="N-terminal domain of ligase-like"/>
    <property type="match status" value="1"/>
</dbReference>
<dbReference type="Pfam" id="PF00550">
    <property type="entry name" value="PP-binding"/>
    <property type="match status" value="1"/>
</dbReference>
<dbReference type="PROSITE" id="PS00455">
    <property type="entry name" value="AMP_BINDING"/>
    <property type="match status" value="1"/>
</dbReference>
<evidence type="ECO:0000259" key="2">
    <source>
        <dbReference type="PROSITE" id="PS50075"/>
    </source>
</evidence>
<dbReference type="GO" id="GO:0044550">
    <property type="term" value="P:secondary metabolite biosynthetic process"/>
    <property type="evidence" value="ECO:0007669"/>
    <property type="project" value="TreeGrafter"/>
</dbReference>
<dbReference type="InterPro" id="IPR020845">
    <property type="entry name" value="AMP-binding_CS"/>
</dbReference>
<organism evidence="3 4">
    <name type="scientific">Clostridium aminobutyricum</name>
    <dbReference type="NCBI Taxonomy" id="33953"/>
    <lineage>
        <taxon>Bacteria</taxon>
        <taxon>Bacillati</taxon>
        <taxon>Bacillota</taxon>
        <taxon>Clostridia</taxon>
        <taxon>Eubacteriales</taxon>
        <taxon>Clostridiaceae</taxon>
        <taxon>Clostridium</taxon>
    </lineage>
</organism>
<gene>
    <name evidence="3" type="ORF">JYB65_11260</name>
</gene>
<dbReference type="GO" id="GO:0043041">
    <property type="term" value="P:amino acid activation for nonribosomal peptide biosynthetic process"/>
    <property type="evidence" value="ECO:0007669"/>
    <property type="project" value="TreeGrafter"/>
</dbReference>
<name>A0A939D9Y9_CLOAM</name>
<evidence type="ECO:0000313" key="3">
    <source>
        <dbReference type="EMBL" id="MBN7773941.1"/>
    </source>
</evidence>
<comment type="caution">
    <text evidence="3">The sequence shown here is derived from an EMBL/GenBank/DDBJ whole genome shotgun (WGS) entry which is preliminary data.</text>
</comment>
<dbReference type="CDD" id="cd05930">
    <property type="entry name" value="A_NRPS"/>
    <property type="match status" value="1"/>
</dbReference>
<feature type="domain" description="Carrier" evidence="2">
    <location>
        <begin position="682"/>
        <end position="757"/>
    </location>
</feature>
<dbReference type="EMBL" id="JAFJZZ010000005">
    <property type="protein sequence ID" value="MBN7773941.1"/>
    <property type="molecule type" value="Genomic_DNA"/>
</dbReference>
<dbReference type="InterPro" id="IPR036736">
    <property type="entry name" value="ACP-like_sf"/>
</dbReference>
<evidence type="ECO:0000256" key="1">
    <source>
        <dbReference type="SAM" id="MobiDB-lite"/>
    </source>
</evidence>
<dbReference type="InterPro" id="IPR009081">
    <property type="entry name" value="PP-bd_ACP"/>
</dbReference>
<dbReference type="GO" id="GO:0005737">
    <property type="term" value="C:cytoplasm"/>
    <property type="evidence" value="ECO:0007669"/>
    <property type="project" value="TreeGrafter"/>
</dbReference>
<dbReference type="AlphaFoldDB" id="A0A939D9Y9"/>
<proteinExistence type="predicted"/>
<dbReference type="RefSeq" id="WP_206582781.1">
    <property type="nucleotide sequence ID" value="NZ_JAFJZZ010000005.1"/>
</dbReference>
<feature type="compositionally biased region" description="Basic residues" evidence="1">
    <location>
        <begin position="768"/>
        <end position="777"/>
    </location>
</feature>
<dbReference type="InterPro" id="IPR010071">
    <property type="entry name" value="AA_adenyl_dom"/>
</dbReference>
<evidence type="ECO:0000313" key="4">
    <source>
        <dbReference type="Proteomes" id="UP000664545"/>
    </source>
</evidence>
<dbReference type="PANTHER" id="PTHR45527">
    <property type="entry name" value="NONRIBOSOMAL PEPTIDE SYNTHETASE"/>
    <property type="match status" value="1"/>
</dbReference>
<dbReference type="GO" id="GO:0031177">
    <property type="term" value="F:phosphopantetheine binding"/>
    <property type="evidence" value="ECO:0007669"/>
    <property type="project" value="TreeGrafter"/>
</dbReference>
<dbReference type="InterPro" id="IPR000873">
    <property type="entry name" value="AMP-dep_synth/lig_dom"/>
</dbReference>
<feature type="region of interest" description="Disordered" evidence="1">
    <location>
        <begin position="757"/>
        <end position="793"/>
    </location>
</feature>
<protein>
    <submittedName>
        <fullName evidence="3">Non-ribosomal peptide synthetase</fullName>
    </submittedName>
</protein>
<dbReference type="InterPro" id="IPR045851">
    <property type="entry name" value="AMP-bd_C_sf"/>
</dbReference>
<dbReference type="PANTHER" id="PTHR45527:SF1">
    <property type="entry name" value="FATTY ACID SYNTHASE"/>
    <property type="match status" value="1"/>
</dbReference>
<dbReference type="NCBIfam" id="TIGR01733">
    <property type="entry name" value="AA-adenyl-dom"/>
    <property type="match status" value="1"/>
</dbReference>
<dbReference type="SUPFAM" id="SSF56801">
    <property type="entry name" value="Acetyl-CoA synthetase-like"/>
    <property type="match status" value="1"/>
</dbReference>
<feature type="compositionally biased region" description="Basic and acidic residues" evidence="1">
    <location>
        <begin position="757"/>
        <end position="767"/>
    </location>
</feature>